<evidence type="ECO:0000313" key="2">
    <source>
        <dbReference type="EMBL" id="GIF56500.1"/>
    </source>
</evidence>
<name>A0ABQ4C2H7_9ACTN</name>
<gene>
    <name evidence="2" type="ORF">Air01nite_25950</name>
</gene>
<dbReference type="Proteomes" id="UP000624325">
    <property type="component" value="Unassembled WGS sequence"/>
</dbReference>
<feature type="region of interest" description="Disordered" evidence="1">
    <location>
        <begin position="45"/>
        <end position="126"/>
    </location>
</feature>
<reference evidence="2 3" key="1">
    <citation type="submission" date="2021-01" db="EMBL/GenBank/DDBJ databases">
        <title>Whole genome shotgun sequence of Asanoa iriomotensis NBRC 100142.</title>
        <authorList>
            <person name="Komaki H."/>
            <person name="Tamura T."/>
        </authorList>
    </citation>
    <scope>NUCLEOTIDE SEQUENCE [LARGE SCALE GENOMIC DNA]</scope>
    <source>
        <strain evidence="2 3">NBRC 100142</strain>
    </source>
</reference>
<dbReference type="RefSeq" id="WP_203702323.1">
    <property type="nucleotide sequence ID" value="NZ_BAAALU010000028.1"/>
</dbReference>
<keyword evidence="3" id="KW-1185">Reference proteome</keyword>
<comment type="caution">
    <text evidence="2">The sequence shown here is derived from an EMBL/GenBank/DDBJ whole genome shotgun (WGS) entry which is preliminary data.</text>
</comment>
<organism evidence="2 3">
    <name type="scientific">Asanoa iriomotensis</name>
    <dbReference type="NCBI Taxonomy" id="234613"/>
    <lineage>
        <taxon>Bacteria</taxon>
        <taxon>Bacillati</taxon>
        <taxon>Actinomycetota</taxon>
        <taxon>Actinomycetes</taxon>
        <taxon>Micromonosporales</taxon>
        <taxon>Micromonosporaceae</taxon>
        <taxon>Asanoa</taxon>
    </lineage>
</organism>
<feature type="compositionally biased region" description="Low complexity" evidence="1">
    <location>
        <begin position="75"/>
        <end position="85"/>
    </location>
</feature>
<evidence type="ECO:0000256" key="1">
    <source>
        <dbReference type="SAM" id="MobiDB-lite"/>
    </source>
</evidence>
<dbReference type="EMBL" id="BONC01000015">
    <property type="protein sequence ID" value="GIF56500.1"/>
    <property type="molecule type" value="Genomic_DNA"/>
</dbReference>
<evidence type="ECO:0000313" key="3">
    <source>
        <dbReference type="Proteomes" id="UP000624325"/>
    </source>
</evidence>
<feature type="compositionally biased region" description="Basic and acidic residues" evidence="1">
    <location>
        <begin position="103"/>
        <end position="126"/>
    </location>
</feature>
<protein>
    <submittedName>
        <fullName evidence="2">Uncharacterized protein</fullName>
    </submittedName>
</protein>
<accession>A0ABQ4C2H7</accession>
<feature type="compositionally biased region" description="Polar residues" evidence="1">
    <location>
        <begin position="86"/>
        <end position="100"/>
    </location>
</feature>
<proteinExistence type="predicted"/>
<sequence>MSADVFVDRTGRRRRLLGWVAVTSAALLLGALGLLAAGLVAGSPLPLTGWTVGNGGATPEPESAVIGPAPPAPAAPTTKPGAEPTSGSRSATAPNATPNPTDRPGKGVGRDNRPTERPDHPQPKSS</sequence>